<feature type="domain" description="Alpha-2-macroglobulin receptor-associated protein" evidence="1">
    <location>
        <begin position="1"/>
        <end position="75"/>
    </location>
</feature>
<evidence type="ECO:0008006" key="5">
    <source>
        <dbReference type="Google" id="ProtNLM"/>
    </source>
</evidence>
<dbReference type="PANTHER" id="PTHR16560:SF2">
    <property type="entry name" value="ALPHA-2-MACROGLOBULIN RECEPTOR-ASSOCIATED PROTEIN"/>
    <property type="match status" value="1"/>
</dbReference>
<name>A0A2T7Q1N7_POMCA</name>
<dbReference type="GO" id="GO:0008201">
    <property type="term" value="F:heparin binding"/>
    <property type="evidence" value="ECO:0007669"/>
    <property type="project" value="InterPro"/>
</dbReference>
<evidence type="ECO:0000259" key="2">
    <source>
        <dbReference type="Pfam" id="PF06401"/>
    </source>
</evidence>
<comment type="caution">
    <text evidence="3">The sequence shown here is derived from an EMBL/GenBank/DDBJ whole genome shotgun (WGS) entry which is preliminary data.</text>
</comment>
<evidence type="ECO:0000259" key="1">
    <source>
        <dbReference type="Pfam" id="PF06400"/>
    </source>
</evidence>
<gene>
    <name evidence="3" type="ORF">C0Q70_02223</name>
</gene>
<accession>A0A2T7Q1N7</accession>
<dbReference type="Pfam" id="PF06400">
    <property type="entry name" value="Alpha-2-MRAP_N"/>
    <property type="match status" value="1"/>
</dbReference>
<dbReference type="Gene3D" id="1.20.81.10">
    <property type="entry name" value="RAP domain"/>
    <property type="match status" value="3"/>
</dbReference>
<dbReference type="InterPro" id="IPR036744">
    <property type="entry name" value="RAP_sf"/>
</dbReference>
<organism evidence="3 4">
    <name type="scientific">Pomacea canaliculata</name>
    <name type="common">Golden apple snail</name>
    <dbReference type="NCBI Taxonomy" id="400727"/>
    <lineage>
        <taxon>Eukaryota</taxon>
        <taxon>Metazoa</taxon>
        <taxon>Spiralia</taxon>
        <taxon>Lophotrochozoa</taxon>
        <taxon>Mollusca</taxon>
        <taxon>Gastropoda</taxon>
        <taxon>Caenogastropoda</taxon>
        <taxon>Architaenioglossa</taxon>
        <taxon>Ampullarioidea</taxon>
        <taxon>Ampullariidae</taxon>
        <taxon>Pomacea</taxon>
    </lineage>
</organism>
<proteinExistence type="predicted"/>
<feature type="domain" description="Alpha-2-macroglobulin RAP C-terminal" evidence="2">
    <location>
        <begin position="92"/>
        <end position="297"/>
    </location>
</feature>
<reference evidence="3 4" key="1">
    <citation type="submission" date="2018-04" db="EMBL/GenBank/DDBJ databases">
        <title>The genome of golden apple snail Pomacea canaliculata provides insight into stress tolerance and invasive adaptation.</title>
        <authorList>
            <person name="Liu C."/>
            <person name="Liu B."/>
            <person name="Ren Y."/>
            <person name="Zhang Y."/>
            <person name="Wang H."/>
            <person name="Li S."/>
            <person name="Jiang F."/>
            <person name="Yin L."/>
            <person name="Zhang G."/>
            <person name="Qian W."/>
            <person name="Fan W."/>
        </authorList>
    </citation>
    <scope>NUCLEOTIDE SEQUENCE [LARGE SCALE GENOMIC DNA]</scope>
    <source>
        <strain evidence="3">SZHN2017</strain>
        <tissue evidence="3">Muscle</tissue>
    </source>
</reference>
<dbReference type="GO" id="GO:0005783">
    <property type="term" value="C:endoplasmic reticulum"/>
    <property type="evidence" value="ECO:0007669"/>
    <property type="project" value="InterPro"/>
</dbReference>
<dbReference type="GO" id="GO:0048259">
    <property type="term" value="P:regulation of receptor-mediated endocytosis"/>
    <property type="evidence" value="ECO:0007669"/>
    <property type="project" value="TreeGrafter"/>
</dbReference>
<dbReference type="OrthoDB" id="5817428at2759"/>
<sequence>MLKVNLLWEKAKKHLSGSKLADLYVDLKVQDKHEAAFKKLRADGMDKDGLKEAQVNAEFRDIIEKHGLEDFFKENELANEITPQQEKKMTHFSDKKLQAMWQRAEKAGFTEQDLEKLREEFWHQQMKIDELNFLKNELGIEDVTDNEISGSKKSGMTLEKRKDLNLDLKTKNKDIKSGYFRLEGMFSEFDKEEPDFKDNRVYQLWAMAQKTNWSEEERNSFKEELRHFENRLYKQEFFEDQLRKSADALKNDLEDGSYPEKHLQLEQKTRDLGIKVKKLHSDLKTRVDKAFAKHLEL</sequence>
<keyword evidence="4" id="KW-1185">Reference proteome</keyword>
<dbReference type="InterPro" id="IPR038003">
    <property type="entry name" value="A2-macroglobuin_RAP"/>
</dbReference>
<dbReference type="SUPFAM" id="SSF47045">
    <property type="entry name" value="RAP domain-like"/>
    <property type="match status" value="3"/>
</dbReference>
<dbReference type="EMBL" id="PZQS01000001">
    <property type="protein sequence ID" value="PVD39588.1"/>
    <property type="molecule type" value="Genomic_DNA"/>
</dbReference>
<dbReference type="InterPro" id="IPR010483">
    <property type="entry name" value="Alpha_2_MRAP_C"/>
</dbReference>
<dbReference type="InterPro" id="IPR037999">
    <property type="entry name" value="RAP_D3"/>
</dbReference>
<dbReference type="InterPro" id="IPR009066">
    <property type="entry name" value="MG_RAP_rcpt_1"/>
</dbReference>
<evidence type="ECO:0000313" key="3">
    <source>
        <dbReference type="EMBL" id="PVD39588.1"/>
    </source>
</evidence>
<dbReference type="PANTHER" id="PTHR16560">
    <property type="entry name" value="ALPHA-2-MACROGLOBULIN RECEPTOR-ASSOCIATED PROTEIN"/>
    <property type="match status" value="1"/>
</dbReference>
<dbReference type="GO" id="GO:0048019">
    <property type="term" value="F:receptor antagonist activity"/>
    <property type="evidence" value="ECO:0007669"/>
    <property type="project" value="InterPro"/>
</dbReference>
<dbReference type="GO" id="GO:0050750">
    <property type="term" value="F:low-density lipoprotein particle receptor binding"/>
    <property type="evidence" value="ECO:0007669"/>
    <property type="project" value="InterPro"/>
</dbReference>
<dbReference type="AlphaFoldDB" id="A0A2T7Q1N7"/>
<dbReference type="Proteomes" id="UP000245119">
    <property type="component" value="Linkage Group LG1"/>
</dbReference>
<dbReference type="CDD" id="cd14808">
    <property type="entry name" value="RAP_D3"/>
    <property type="match status" value="1"/>
</dbReference>
<dbReference type="Pfam" id="PF06401">
    <property type="entry name" value="Alpha-2-MRAP_C"/>
    <property type="match status" value="1"/>
</dbReference>
<protein>
    <recommendedName>
        <fullName evidence="5">Alpha-2-macroglobulin receptor-associated protein</fullName>
    </recommendedName>
</protein>
<dbReference type="STRING" id="400727.A0A2T7Q1N7"/>
<evidence type="ECO:0000313" key="4">
    <source>
        <dbReference type="Proteomes" id="UP000245119"/>
    </source>
</evidence>